<protein>
    <recommendedName>
        <fullName evidence="5">Cuticle protein</fullName>
    </recommendedName>
</protein>
<dbReference type="PANTHER" id="PTHR12236">
    <property type="entry name" value="STRUCTURAL CONTITUENT OF CUTICLE"/>
    <property type="match status" value="1"/>
</dbReference>
<dbReference type="PROSITE" id="PS00233">
    <property type="entry name" value="CHIT_BIND_RR_1"/>
    <property type="match status" value="1"/>
</dbReference>
<dbReference type="InterPro" id="IPR031311">
    <property type="entry name" value="CHIT_BIND_RR_consensus"/>
</dbReference>
<evidence type="ECO:0008006" key="5">
    <source>
        <dbReference type="Google" id="ProtNLM"/>
    </source>
</evidence>
<comment type="caution">
    <text evidence="3">The sequence shown here is derived from an EMBL/GenBank/DDBJ whole genome shotgun (WGS) entry which is preliminary data.</text>
</comment>
<proteinExistence type="predicted"/>
<dbReference type="PRINTS" id="PR00947">
    <property type="entry name" value="CUTICLE"/>
</dbReference>
<dbReference type="InterPro" id="IPR000618">
    <property type="entry name" value="Insect_cuticle"/>
</dbReference>
<accession>A0AAN9FU15</accession>
<organism evidence="3 4">
    <name type="scientific">Halocaridina rubra</name>
    <name type="common">Hawaiian red shrimp</name>
    <dbReference type="NCBI Taxonomy" id="373956"/>
    <lineage>
        <taxon>Eukaryota</taxon>
        <taxon>Metazoa</taxon>
        <taxon>Ecdysozoa</taxon>
        <taxon>Arthropoda</taxon>
        <taxon>Crustacea</taxon>
        <taxon>Multicrustacea</taxon>
        <taxon>Malacostraca</taxon>
        <taxon>Eumalacostraca</taxon>
        <taxon>Eucarida</taxon>
        <taxon>Decapoda</taxon>
        <taxon>Pleocyemata</taxon>
        <taxon>Caridea</taxon>
        <taxon>Atyoidea</taxon>
        <taxon>Atyidae</taxon>
        <taxon>Halocaridina</taxon>
    </lineage>
</organism>
<dbReference type="AlphaFoldDB" id="A0AAN9FU15"/>
<dbReference type="GO" id="GO:0005615">
    <property type="term" value="C:extracellular space"/>
    <property type="evidence" value="ECO:0007669"/>
    <property type="project" value="TreeGrafter"/>
</dbReference>
<dbReference type="GO" id="GO:0042302">
    <property type="term" value="F:structural constituent of cuticle"/>
    <property type="evidence" value="ECO:0007669"/>
    <property type="project" value="UniProtKB-UniRule"/>
</dbReference>
<dbReference type="Proteomes" id="UP001381693">
    <property type="component" value="Unassembled WGS sequence"/>
</dbReference>
<keyword evidence="1 2" id="KW-0193">Cuticle</keyword>
<dbReference type="PANTHER" id="PTHR12236:SF79">
    <property type="entry name" value="CUTICULAR PROTEIN 50CB-RELATED"/>
    <property type="match status" value="1"/>
</dbReference>
<dbReference type="Pfam" id="PF00379">
    <property type="entry name" value="Chitin_bind_4"/>
    <property type="match status" value="1"/>
</dbReference>
<evidence type="ECO:0000256" key="1">
    <source>
        <dbReference type="ARBA" id="ARBA00022460"/>
    </source>
</evidence>
<dbReference type="GO" id="GO:0031012">
    <property type="term" value="C:extracellular matrix"/>
    <property type="evidence" value="ECO:0007669"/>
    <property type="project" value="TreeGrafter"/>
</dbReference>
<sequence>MFERVNGVLVIVTAALVNYALADSILYGPPLHGHALPHAHAPVVHHPPAPYDYGYGVADAYTGNDFGHSESSDGNVVKGSYHVLLPDGRKQIVTYTADHYNGFQAQVSYEGTAHYPDHVPIAHGHPIAHPPVYG</sequence>
<keyword evidence="4" id="KW-1185">Reference proteome</keyword>
<gene>
    <name evidence="3" type="ORF">SK128_008001</name>
</gene>
<evidence type="ECO:0000313" key="4">
    <source>
        <dbReference type="Proteomes" id="UP001381693"/>
    </source>
</evidence>
<name>A0AAN9FU15_HALRR</name>
<evidence type="ECO:0000256" key="2">
    <source>
        <dbReference type="PROSITE-ProRule" id="PRU00497"/>
    </source>
</evidence>
<reference evidence="3 4" key="1">
    <citation type="submission" date="2023-11" db="EMBL/GenBank/DDBJ databases">
        <title>Halocaridina rubra genome assembly.</title>
        <authorList>
            <person name="Smith C."/>
        </authorList>
    </citation>
    <scope>NUCLEOTIDE SEQUENCE [LARGE SCALE GENOMIC DNA]</scope>
    <source>
        <strain evidence="3">EP-1</strain>
        <tissue evidence="3">Whole</tissue>
    </source>
</reference>
<dbReference type="PROSITE" id="PS51155">
    <property type="entry name" value="CHIT_BIND_RR_2"/>
    <property type="match status" value="1"/>
</dbReference>
<dbReference type="EMBL" id="JAXCGZ010000163">
    <property type="protein sequence ID" value="KAK7086509.1"/>
    <property type="molecule type" value="Genomic_DNA"/>
</dbReference>
<dbReference type="InterPro" id="IPR051217">
    <property type="entry name" value="Insect_Cuticle_Struc_Prot"/>
</dbReference>
<evidence type="ECO:0000313" key="3">
    <source>
        <dbReference type="EMBL" id="KAK7086509.1"/>
    </source>
</evidence>